<comment type="similarity">
    <text evidence="7">Belongs to the binding-protein-dependent transport system permease family.</text>
</comment>
<keyword evidence="10" id="KW-1185">Reference proteome</keyword>
<evidence type="ECO:0000313" key="10">
    <source>
        <dbReference type="Proteomes" id="UP000050996"/>
    </source>
</evidence>
<dbReference type="PATRIC" id="fig|1637975.4.peg.3933"/>
<dbReference type="Proteomes" id="UP000050996">
    <property type="component" value="Unassembled WGS sequence"/>
</dbReference>
<dbReference type="PANTHER" id="PTHR30465">
    <property type="entry name" value="INNER MEMBRANE ABC TRANSPORTER"/>
    <property type="match status" value="1"/>
</dbReference>
<evidence type="ECO:0000256" key="7">
    <source>
        <dbReference type="RuleBase" id="RU363032"/>
    </source>
</evidence>
<dbReference type="Gene3D" id="1.10.3720.10">
    <property type="entry name" value="MetI-like"/>
    <property type="match status" value="1"/>
</dbReference>
<dbReference type="InterPro" id="IPR000515">
    <property type="entry name" value="MetI-like"/>
</dbReference>
<organism evidence="9 10">
    <name type="scientific">Cytobacillus solani</name>
    <dbReference type="NCBI Taxonomy" id="1637975"/>
    <lineage>
        <taxon>Bacteria</taxon>
        <taxon>Bacillati</taxon>
        <taxon>Bacillota</taxon>
        <taxon>Bacilli</taxon>
        <taxon>Bacillales</taxon>
        <taxon>Bacillaceae</taxon>
        <taxon>Cytobacillus</taxon>
    </lineage>
</organism>
<dbReference type="Pfam" id="PF00528">
    <property type="entry name" value="BPD_transp_1"/>
    <property type="match status" value="1"/>
</dbReference>
<comment type="subcellular location">
    <subcellularLocation>
        <location evidence="1 7">Cell membrane</location>
        <topology evidence="1 7">Multi-pass membrane protein</topology>
    </subcellularLocation>
</comment>
<comment type="caution">
    <text evidence="9">The sequence shown here is derived from an EMBL/GenBank/DDBJ whole genome shotgun (WGS) entry which is preliminary data.</text>
</comment>
<dbReference type="PROSITE" id="PS50928">
    <property type="entry name" value="ABC_TM1"/>
    <property type="match status" value="1"/>
</dbReference>
<keyword evidence="2 7" id="KW-0813">Transport</keyword>
<evidence type="ECO:0000256" key="4">
    <source>
        <dbReference type="ARBA" id="ARBA00022692"/>
    </source>
</evidence>
<name>A0A0Q3QR20_9BACI</name>
<feature type="transmembrane region" description="Helical" evidence="7">
    <location>
        <begin position="254"/>
        <end position="275"/>
    </location>
</feature>
<keyword evidence="3" id="KW-1003">Cell membrane</keyword>
<feature type="domain" description="ABC transmembrane type-1" evidence="8">
    <location>
        <begin position="74"/>
        <end position="271"/>
    </location>
</feature>
<dbReference type="GO" id="GO:0005886">
    <property type="term" value="C:plasma membrane"/>
    <property type="evidence" value="ECO:0007669"/>
    <property type="project" value="UniProtKB-SubCell"/>
</dbReference>
<gene>
    <name evidence="9" type="ORF">AN957_19810</name>
</gene>
<dbReference type="EMBL" id="LJIX01000006">
    <property type="protein sequence ID" value="KQL20609.1"/>
    <property type="molecule type" value="Genomic_DNA"/>
</dbReference>
<dbReference type="STRING" id="1637975.AN957_19810"/>
<feature type="transmembrane region" description="Helical" evidence="7">
    <location>
        <begin position="78"/>
        <end position="99"/>
    </location>
</feature>
<reference evidence="9 10" key="1">
    <citation type="submission" date="2015-09" db="EMBL/GenBank/DDBJ databases">
        <title>Genome sequencing project for genomic taxonomy and phylogenomics of Bacillus-like bacteria.</title>
        <authorList>
            <person name="Liu B."/>
            <person name="Wang J."/>
            <person name="Zhu Y."/>
            <person name="Liu G."/>
            <person name="Chen Q."/>
            <person name="Chen Z."/>
            <person name="Lan J."/>
            <person name="Che J."/>
            <person name="Ge C."/>
            <person name="Shi H."/>
            <person name="Pan Z."/>
            <person name="Liu X."/>
        </authorList>
    </citation>
    <scope>NUCLEOTIDE SEQUENCE [LARGE SCALE GENOMIC DNA]</scope>
    <source>
        <strain evidence="9 10">FJAT-18043</strain>
    </source>
</reference>
<dbReference type="AlphaFoldDB" id="A0A0Q3QR20"/>
<evidence type="ECO:0000256" key="2">
    <source>
        <dbReference type="ARBA" id="ARBA00022448"/>
    </source>
</evidence>
<evidence type="ECO:0000256" key="1">
    <source>
        <dbReference type="ARBA" id="ARBA00004651"/>
    </source>
</evidence>
<keyword evidence="4 7" id="KW-0812">Transmembrane</keyword>
<keyword evidence="6 7" id="KW-0472">Membrane</keyword>
<dbReference type="RefSeq" id="WP_053477101.1">
    <property type="nucleotide sequence ID" value="NZ_LJIX01000006.1"/>
</dbReference>
<accession>A0A0Q3QR20</accession>
<evidence type="ECO:0000256" key="5">
    <source>
        <dbReference type="ARBA" id="ARBA00022989"/>
    </source>
</evidence>
<protein>
    <submittedName>
        <fullName evidence="9">Peptide ABC transporter permease</fullName>
    </submittedName>
</protein>
<feature type="transmembrane region" description="Helical" evidence="7">
    <location>
        <begin position="111"/>
        <end position="133"/>
    </location>
</feature>
<feature type="transmembrane region" description="Helical" evidence="7">
    <location>
        <begin position="153"/>
        <end position="170"/>
    </location>
</feature>
<dbReference type="SUPFAM" id="SSF161098">
    <property type="entry name" value="MetI-like"/>
    <property type="match status" value="1"/>
</dbReference>
<proteinExistence type="inferred from homology"/>
<dbReference type="GO" id="GO:0055085">
    <property type="term" value="P:transmembrane transport"/>
    <property type="evidence" value="ECO:0007669"/>
    <property type="project" value="InterPro"/>
</dbReference>
<evidence type="ECO:0000256" key="3">
    <source>
        <dbReference type="ARBA" id="ARBA00022475"/>
    </source>
</evidence>
<dbReference type="PANTHER" id="PTHR30465:SF44">
    <property type="entry name" value="ABC-TYPE DIPEPTIDE_OLIGOPEPTIDE TRANSPORT SYSTEM, PERMEASE COMPONENT"/>
    <property type="match status" value="1"/>
</dbReference>
<feature type="transmembrane region" description="Helical" evidence="7">
    <location>
        <begin position="216"/>
        <end position="234"/>
    </location>
</feature>
<evidence type="ECO:0000313" key="9">
    <source>
        <dbReference type="EMBL" id="KQL20609.1"/>
    </source>
</evidence>
<evidence type="ECO:0000256" key="6">
    <source>
        <dbReference type="ARBA" id="ARBA00023136"/>
    </source>
</evidence>
<evidence type="ECO:0000259" key="8">
    <source>
        <dbReference type="PROSITE" id="PS50928"/>
    </source>
</evidence>
<dbReference type="InterPro" id="IPR035906">
    <property type="entry name" value="MetI-like_sf"/>
</dbReference>
<keyword evidence="5 7" id="KW-1133">Transmembrane helix</keyword>
<sequence>MTAIYRHLLNLFLLLILAALPLGLLNMDEKVSIDLDGMVTVIKEFFRGLFSGEAWYYSQGGRARLILSDLVSYFLSSYLYLIISAIIVMIISISLGIFLWKKTNRWINASLGFIGMVPDFLLVLMLQMAVVYINKSLGVKTFKVASSSIDDPAIFLPILTLILIPAIYLVRSLSEATSEITTEDYILLAKSKGLGKKYIYLYHVTTNVLPFLKADLHKVISIMIGNLFIVEYLYNTRGLTSFIFVHSSKFGYQYNLVIICLLSLFVLYMFCYYSLRLLLAAAERWLAK</sequence>